<dbReference type="EMBL" id="CM047583">
    <property type="protein sequence ID" value="KAI9912692.1"/>
    <property type="molecule type" value="Genomic_DNA"/>
</dbReference>
<reference evidence="1 2" key="1">
    <citation type="journal article" date="2022" name="bioRxiv">
        <title>The genome of the oomycete Peronosclerospora sorghi, a cosmopolitan pathogen of maize and sorghum, is inflated with dispersed pseudogenes.</title>
        <authorList>
            <person name="Fletcher K."/>
            <person name="Martin F."/>
            <person name="Isakeit T."/>
            <person name="Cavanaugh K."/>
            <person name="Magill C."/>
            <person name="Michelmore R."/>
        </authorList>
    </citation>
    <scope>NUCLEOTIDE SEQUENCE [LARGE SCALE GENOMIC DNA]</scope>
    <source>
        <strain evidence="1">P6</strain>
    </source>
</reference>
<gene>
    <name evidence="1" type="ORF">PsorP6_006610</name>
</gene>
<evidence type="ECO:0000313" key="1">
    <source>
        <dbReference type="EMBL" id="KAI9912692.1"/>
    </source>
</evidence>
<accession>A0ACC0W2D6</accession>
<protein>
    <submittedName>
        <fullName evidence="1">Uncharacterized protein</fullName>
    </submittedName>
</protein>
<proteinExistence type="predicted"/>
<keyword evidence="2" id="KW-1185">Reference proteome</keyword>
<sequence length="91" mass="10673">MIPFIVLVHKQKVEKMVQGLDELGGRTNFPPLSWPTNLSRHKMLTYEGTEPESPLDDWNNPQIAKRQLRQERINSIRQSSYYDSDLDEDDD</sequence>
<name>A0ACC0W2D6_9STRA</name>
<dbReference type="Proteomes" id="UP001163321">
    <property type="component" value="Chromosome 4"/>
</dbReference>
<comment type="caution">
    <text evidence="1">The sequence shown here is derived from an EMBL/GenBank/DDBJ whole genome shotgun (WGS) entry which is preliminary data.</text>
</comment>
<organism evidence="1 2">
    <name type="scientific">Peronosclerospora sorghi</name>
    <dbReference type="NCBI Taxonomy" id="230839"/>
    <lineage>
        <taxon>Eukaryota</taxon>
        <taxon>Sar</taxon>
        <taxon>Stramenopiles</taxon>
        <taxon>Oomycota</taxon>
        <taxon>Peronosporomycetes</taxon>
        <taxon>Peronosporales</taxon>
        <taxon>Peronosporaceae</taxon>
        <taxon>Peronosclerospora</taxon>
    </lineage>
</organism>
<evidence type="ECO:0000313" key="2">
    <source>
        <dbReference type="Proteomes" id="UP001163321"/>
    </source>
</evidence>